<proteinExistence type="predicted"/>
<feature type="region of interest" description="Disordered" evidence="1">
    <location>
        <begin position="76"/>
        <end position="99"/>
    </location>
</feature>
<dbReference type="InterPro" id="IPR036689">
    <property type="entry name" value="ESAT-6-like_sf"/>
</dbReference>
<dbReference type="EMBL" id="FOZX01000002">
    <property type="protein sequence ID" value="SFS53378.1"/>
    <property type="molecule type" value="Genomic_DNA"/>
</dbReference>
<evidence type="ECO:0000313" key="2">
    <source>
        <dbReference type="EMBL" id="SFS53378.1"/>
    </source>
</evidence>
<evidence type="ECO:0000313" key="3">
    <source>
        <dbReference type="Proteomes" id="UP000198852"/>
    </source>
</evidence>
<gene>
    <name evidence="2" type="ORF">SAMN05660874_01583</name>
</gene>
<dbReference type="Proteomes" id="UP000198852">
    <property type="component" value="Unassembled WGS sequence"/>
</dbReference>
<evidence type="ECO:0000256" key="1">
    <source>
        <dbReference type="SAM" id="MobiDB-lite"/>
    </source>
</evidence>
<dbReference type="InterPro" id="IPR022536">
    <property type="entry name" value="EspC"/>
</dbReference>
<keyword evidence="3" id="KW-1185">Reference proteome</keyword>
<dbReference type="GO" id="GO:0009306">
    <property type="term" value="P:protein secretion"/>
    <property type="evidence" value="ECO:0007669"/>
    <property type="project" value="InterPro"/>
</dbReference>
<protein>
    <submittedName>
        <fullName evidence="2">Excreted virulence factor EspC, type VII ESX diderm</fullName>
    </submittedName>
</protein>
<accession>A0A1I6QM70</accession>
<dbReference type="SUPFAM" id="SSF140453">
    <property type="entry name" value="EsxAB dimer-like"/>
    <property type="match status" value="1"/>
</dbReference>
<dbReference type="Gene3D" id="1.10.287.1060">
    <property type="entry name" value="ESAT-6-like"/>
    <property type="match status" value="1"/>
</dbReference>
<dbReference type="STRING" id="95161.SAMN05660874_01583"/>
<dbReference type="AlphaFoldDB" id="A0A1I6QM70"/>
<organism evidence="2 3">
    <name type="scientific">Saccharopolyspora flava</name>
    <dbReference type="NCBI Taxonomy" id="95161"/>
    <lineage>
        <taxon>Bacteria</taxon>
        <taxon>Bacillati</taxon>
        <taxon>Actinomycetota</taxon>
        <taxon>Actinomycetes</taxon>
        <taxon>Pseudonocardiales</taxon>
        <taxon>Pseudonocardiaceae</taxon>
        <taxon>Saccharopolyspora</taxon>
    </lineage>
</organism>
<dbReference type="RefSeq" id="WP_175547978.1">
    <property type="nucleotide sequence ID" value="NZ_FOZX01000002.1"/>
</dbReference>
<dbReference type="Pfam" id="PF10824">
    <property type="entry name" value="T7SS_ESX_EspC"/>
    <property type="match status" value="1"/>
</dbReference>
<name>A0A1I6QM70_9PSEU</name>
<reference evidence="3" key="1">
    <citation type="submission" date="2016-10" db="EMBL/GenBank/DDBJ databases">
        <authorList>
            <person name="Varghese N."/>
            <person name="Submissions S."/>
        </authorList>
    </citation>
    <scope>NUCLEOTIDE SEQUENCE [LARGE SCALE GENOMIC DNA]</scope>
    <source>
        <strain evidence="3">DSM 44771</strain>
    </source>
</reference>
<sequence>MTGFNTTPDEMRNASREIDMLATDLRSVRSAWDGATAEGARAFATTTCGEAFNAFQQALFDNLSKRLDALERTAQDVHTSANTYDAADESGRGQIGGVR</sequence>